<dbReference type="Pfam" id="PF01939">
    <property type="entry name" value="NucS_C"/>
    <property type="match status" value="1"/>
</dbReference>
<sequence length="91" mass="10532">MPLFHINELSEMEVIKRKQIAKEKDLQILIEKNLDRIFGISFLESEYPIPNGRIDTLGLDENGAPIVIEYKKKQDLGSAIIQGLFYIDWVK</sequence>
<dbReference type="Gene3D" id="3.40.1350.10">
    <property type="match status" value="1"/>
</dbReference>
<reference evidence="2" key="1">
    <citation type="journal article" date="2014" name="Front. Microbiol.">
        <title>High frequency of phylogenetically diverse reductive dehalogenase-homologous genes in deep subseafloor sedimentary metagenomes.</title>
        <authorList>
            <person name="Kawai M."/>
            <person name="Futagami T."/>
            <person name="Toyoda A."/>
            <person name="Takaki Y."/>
            <person name="Nishi S."/>
            <person name="Hori S."/>
            <person name="Arai W."/>
            <person name="Tsubouchi T."/>
            <person name="Morono Y."/>
            <person name="Uchiyama I."/>
            <person name="Ito T."/>
            <person name="Fujiyama A."/>
            <person name="Inagaki F."/>
            <person name="Takami H."/>
        </authorList>
    </citation>
    <scope>NUCLEOTIDE SEQUENCE</scope>
    <source>
        <strain evidence="2">Expedition CK06-06</strain>
    </source>
</reference>
<dbReference type="EMBL" id="BART01022624">
    <property type="protein sequence ID" value="GAG98713.1"/>
    <property type="molecule type" value="Genomic_DNA"/>
</dbReference>
<accession>X1CRI4</accession>
<proteinExistence type="predicted"/>
<name>X1CRI4_9ZZZZ</name>
<gene>
    <name evidence="2" type="ORF">S01H4_41377</name>
</gene>
<feature type="non-terminal residue" evidence="2">
    <location>
        <position position="91"/>
    </location>
</feature>
<organism evidence="2">
    <name type="scientific">marine sediment metagenome</name>
    <dbReference type="NCBI Taxonomy" id="412755"/>
    <lineage>
        <taxon>unclassified sequences</taxon>
        <taxon>metagenomes</taxon>
        <taxon>ecological metagenomes</taxon>
    </lineage>
</organism>
<feature type="domain" description="Endonuclease NucS C-terminal" evidence="1">
    <location>
        <begin position="23"/>
        <end position="89"/>
    </location>
</feature>
<dbReference type="AlphaFoldDB" id="X1CRI4"/>
<dbReference type="InterPro" id="IPR048301">
    <property type="entry name" value="NucS_C"/>
</dbReference>
<evidence type="ECO:0000259" key="1">
    <source>
        <dbReference type="Pfam" id="PF01939"/>
    </source>
</evidence>
<protein>
    <recommendedName>
        <fullName evidence="1">Endonuclease NucS C-terminal domain-containing protein</fullName>
    </recommendedName>
</protein>
<comment type="caution">
    <text evidence="2">The sequence shown here is derived from an EMBL/GenBank/DDBJ whole genome shotgun (WGS) entry which is preliminary data.</text>
</comment>
<dbReference type="GO" id="GO:0004519">
    <property type="term" value="F:endonuclease activity"/>
    <property type="evidence" value="ECO:0007669"/>
    <property type="project" value="InterPro"/>
</dbReference>
<dbReference type="GO" id="GO:0003676">
    <property type="term" value="F:nucleic acid binding"/>
    <property type="evidence" value="ECO:0007669"/>
    <property type="project" value="InterPro"/>
</dbReference>
<dbReference type="InterPro" id="IPR011856">
    <property type="entry name" value="tRNA_endonuc-like_dom_sf"/>
</dbReference>
<evidence type="ECO:0000313" key="2">
    <source>
        <dbReference type="EMBL" id="GAG98713.1"/>
    </source>
</evidence>